<name>A0A840R338_9GAMM</name>
<protein>
    <submittedName>
        <fullName evidence="1">Uncharacterized protein</fullName>
    </submittedName>
</protein>
<reference evidence="1 2" key="1">
    <citation type="submission" date="2020-08" db="EMBL/GenBank/DDBJ databases">
        <title>Genomic Encyclopedia of Type Strains, Phase IV (KMG-IV): sequencing the most valuable type-strain genomes for metagenomic binning, comparative biology and taxonomic classification.</title>
        <authorList>
            <person name="Goeker M."/>
        </authorList>
    </citation>
    <scope>NUCLEOTIDE SEQUENCE [LARGE SCALE GENOMIC DNA]</scope>
    <source>
        <strain evidence="1 2">DSM 25701</strain>
    </source>
</reference>
<comment type="caution">
    <text evidence="1">The sequence shown here is derived from an EMBL/GenBank/DDBJ whole genome shotgun (WGS) entry which is preliminary data.</text>
</comment>
<gene>
    <name evidence="1" type="ORF">HNQ57_001456</name>
</gene>
<keyword evidence="2" id="KW-1185">Reference proteome</keyword>
<accession>A0A840R338</accession>
<organism evidence="1 2">
    <name type="scientific">Zhongshania antarctica</name>
    <dbReference type="NCBI Taxonomy" id="641702"/>
    <lineage>
        <taxon>Bacteria</taxon>
        <taxon>Pseudomonadati</taxon>
        <taxon>Pseudomonadota</taxon>
        <taxon>Gammaproteobacteria</taxon>
        <taxon>Cellvibrionales</taxon>
        <taxon>Spongiibacteraceae</taxon>
        <taxon>Zhongshania</taxon>
    </lineage>
</organism>
<dbReference type="Proteomes" id="UP000536640">
    <property type="component" value="Unassembled WGS sequence"/>
</dbReference>
<dbReference type="AlphaFoldDB" id="A0A840R338"/>
<dbReference type="EMBL" id="JACHHW010000004">
    <property type="protein sequence ID" value="MBB5187187.1"/>
    <property type="molecule type" value="Genomic_DNA"/>
</dbReference>
<proteinExistence type="predicted"/>
<sequence length="37" mass="4309">MEFEYLMVLGRYTYGGAARYADKLVFMLPTPSLVLEY</sequence>
<evidence type="ECO:0000313" key="2">
    <source>
        <dbReference type="Proteomes" id="UP000536640"/>
    </source>
</evidence>
<evidence type="ECO:0000313" key="1">
    <source>
        <dbReference type="EMBL" id="MBB5187187.1"/>
    </source>
</evidence>